<sequence length="177" mass="20089">MVKHFMYCETSNNELLPNTNTWRDFYTSHFSATASRLLSCNHATNTSSLSTIFAGNRNATAPPPSNQPAVKEQDRFTPIANMIRIMCRVLPAHAKIADVANFITSEANERCKREQRKTVTPEDMLWAMNKLGVDDYIETLTLLLHRYRELEGDHCSSIRGEPLQLIKHRSTPASCHP</sequence>
<name>A0AAQ3KLE6_9LILI</name>
<dbReference type="GO" id="GO:0046982">
    <property type="term" value="F:protein heterodimerization activity"/>
    <property type="evidence" value="ECO:0007669"/>
    <property type="project" value="InterPro"/>
</dbReference>
<evidence type="ECO:0000256" key="1">
    <source>
        <dbReference type="ARBA" id="ARBA00009053"/>
    </source>
</evidence>
<dbReference type="Gene3D" id="1.10.20.10">
    <property type="entry name" value="Histone, subunit A"/>
    <property type="match status" value="1"/>
</dbReference>
<organism evidence="5 6">
    <name type="scientific">Canna indica</name>
    <name type="common">Indian-shot</name>
    <dbReference type="NCBI Taxonomy" id="4628"/>
    <lineage>
        <taxon>Eukaryota</taxon>
        <taxon>Viridiplantae</taxon>
        <taxon>Streptophyta</taxon>
        <taxon>Embryophyta</taxon>
        <taxon>Tracheophyta</taxon>
        <taxon>Spermatophyta</taxon>
        <taxon>Magnoliopsida</taxon>
        <taxon>Liliopsida</taxon>
        <taxon>Zingiberales</taxon>
        <taxon>Cannaceae</taxon>
        <taxon>Canna</taxon>
    </lineage>
</organism>
<dbReference type="PRINTS" id="PR00615">
    <property type="entry name" value="CCAATSUBUNTA"/>
</dbReference>
<comment type="similarity">
    <text evidence="1">Belongs to the NFYB/HAP3 subunit family.</text>
</comment>
<feature type="domain" description="Transcription factor CBF/NF-Y/archaeal histone" evidence="4">
    <location>
        <begin position="99"/>
        <end position="128"/>
    </location>
</feature>
<dbReference type="AlphaFoldDB" id="A0AAQ3KLE6"/>
<evidence type="ECO:0000313" key="5">
    <source>
        <dbReference type="EMBL" id="WOL09233.1"/>
    </source>
</evidence>
<evidence type="ECO:0000256" key="2">
    <source>
        <dbReference type="ARBA" id="ARBA00023015"/>
    </source>
</evidence>
<dbReference type="GO" id="GO:0016602">
    <property type="term" value="C:CCAAT-binding factor complex"/>
    <property type="evidence" value="ECO:0007669"/>
    <property type="project" value="InterPro"/>
</dbReference>
<dbReference type="Proteomes" id="UP001327560">
    <property type="component" value="Chromosome 5"/>
</dbReference>
<protein>
    <recommendedName>
        <fullName evidence="4">Transcription factor CBF/NF-Y/archaeal histone domain-containing protein</fullName>
    </recommendedName>
</protein>
<dbReference type="InterPro" id="IPR003958">
    <property type="entry name" value="CBFA_NFYB_domain"/>
</dbReference>
<dbReference type="GO" id="GO:0001228">
    <property type="term" value="F:DNA-binding transcription activator activity, RNA polymerase II-specific"/>
    <property type="evidence" value="ECO:0007669"/>
    <property type="project" value="InterPro"/>
</dbReference>
<evidence type="ECO:0000313" key="6">
    <source>
        <dbReference type="Proteomes" id="UP001327560"/>
    </source>
</evidence>
<evidence type="ECO:0000256" key="3">
    <source>
        <dbReference type="ARBA" id="ARBA00023163"/>
    </source>
</evidence>
<keyword evidence="2" id="KW-0805">Transcription regulation</keyword>
<dbReference type="SUPFAM" id="SSF47113">
    <property type="entry name" value="Histone-fold"/>
    <property type="match status" value="1"/>
</dbReference>
<dbReference type="PANTHER" id="PTHR11064:SF196">
    <property type="entry name" value="NUCLEAR TRANSCRIPTION FACTOR Y SUBUNIT B-6"/>
    <property type="match status" value="1"/>
</dbReference>
<keyword evidence="3" id="KW-0804">Transcription</keyword>
<dbReference type="CDD" id="cd22907">
    <property type="entry name" value="HFD_NFYB"/>
    <property type="match status" value="1"/>
</dbReference>
<accession>A0AAQ3KLE6</accession>
<dbReference type="PANTHER" id="PTHR11064">
    <property type="entry name" value="CCAAT-BINDING TRANSCRIPTION FACTOR-RELATED"/>
    <property type="match status" value="1"/>
</dbReference>
<proteinExistence type="inferred from homology"/>
<evidence type="ECO:0000259" key="4">
    <source>
        <dbReference type="Pfam" id="PF00808"/>
    </source>
</evidence>
<dbReference type="GO" id="GO:0000978">
    <property type="term" value="F:RNA polymerase II cis-regulatory region sequence-specific DNA binding"/>
    <property type="evidence" value="ECO:0007669"/>
    <property type="project" value="TreeGrafter"/>
</dbReference>
<reference evidence="5 6" key="1">
    <citation type="submission" date="2023-10" db="EMBL/GenBank/DDBJ databases">
        <title>Chromosome-scale genome assembly provides insights into flower coloration mechanisms of Canna indica.</title>
        <authorList>
            <person name="Li C."/>
        </authorList>
    </citation>
    <scope>NUCLEOTIDE SEQUENCE [LARGE SCALE GENOMIC DNA]</scope>
    <source>
        <tissue evidence="5">Flower</tissue>
    </source>
</reference>
<dbReference type="InterPro" id="IPR027113">
    <property type="entry name" value="Transc_fact_NFYB/HAP3"/>
</dbReference>
<keyword evidence="6" id="KW-1185">Reference proteome</keyword>
<dbReference type="Pfam" id="PF00808">
    <property type="entry name" value="CBFD_NFYB_HMF"/>
    <property type="match status" value="1"/>
</dbReference>
<dbReference type="InterPro" id="IPR009072">
    <property type="entry name" value="Histone-fold"/>
</dbReference>
<gene>
    <name evidence="5" type="ORF">Cni_G17986</name>
</gene>
<dbReference type="EMBL" id="CP136894">
    <property type="protein sequence ID" value="WOL09233.1"/>
    <property type="molecule type" value="Genomic_DNA"/>
</dbReference>